<dbReference type="AlphaFoldDB" id="A0A843XA67"/>
<comment type="caution">
    <text evidence="4">The sequence shown here is derived from an EMBL/GenBank/DDBJ whole genome shotgun (WGS) entry which is preliminary data.</text>
</comment>
<dbReference type="PROSITE" id="PS00018">
    <property type="entry name" value="EF_HAND_1"/>
    <property type="match status" value="2"/>
</dbReference>
<keyword evidence="1" id="KW-0677">Repeat</keyword>
<reference evidence="4" key="1">
    <citation type="submission" date="2017-07" db="EMBL/GenBank/DDBJ databases">
        <title>Taro Niue Genome Assembly and Annotation.</title>
        <authorList>
            <person name="Atibalentja N."/>
            <person name="Keating K."/>
            <person name="Fields C.J."/>
        </authorList>
    </citation>
    <scope>NUCLEOTIDE SEQUENCE</scope>
    <source>
        <strain evidence="4">Niue_2</strain>
        <tissue evidence="4">Leaf</tissue>
    </source>
</reference>
<feature type="domain" description="EF-hand" evidence="3">
    <location>
        <begin position="12"/>
        <end position="47"/>
    </location>
</feature>
<feature type="domain" description="EF-hand" evidence="3">
    <location>
        <begin position="55"/>
        <end position="83"/>
    </location>
</feature>
<keyword evidence="5" id="KW-1185">Reference proteome</keyword>
<gene>
    <name evidence="4" type="ORF">Taro_049146</name>
</gene>
<dbReference type="PROSITE" id="PS50222">
    <property type="entry name" value="EF_HAND_2"/>
    <property type="match status" value="2"/>
</dbReference>
<dbReference type="InterPro" id="IPR011992">
    <property type="entry name" value="EF-hand-dom_pair"/>
</dbReference>
<dbReference type="Gene3D" id="1.10.238.10">
    <property type="entry name" value="EF-hand"/>
    <property type="match status" value="1"/>
</dbReference>
<dbReference type="Proteomes" id="UP000652761">
    <property type="component" value="Unassembled WGS sequence"/>
</dbReference>
<dbReference type="SMR" id="A0A843XA67"/>
<evidence type="ECO:0000313" key="4">
    <source>
        <dbReference type="EMBL" id="MQM16190.1"/>
    </source>
</evidence>
<dbReference type="SUPFAM" id="SSF47473">
    <property type="entry name" value="EF-hand"/>
    <property type="match status" value="1"/>
</dbReference>
<name>A0A843XA67_COLES</name>
<dbReference type="OrthoDB" id="26525at2759"/>
<evidence type="ECO:0000256" key="1">
    <source>
        <dbReference type="ARBA" id="ARBA00022737"/>
    </source>
</evidence>
<dbReference type="PANTHER" id="PTHR23050">
    <property type="entry name" value="CALCIUM BINDING PROTEIN"/>
    <property type="match status" value="1"/>
</dbReference>
<dbReference type="GO" id="GO:0005509">
    <property type="term" value="F:calcium ion binding"/>
    <property type="evidence" value="ECO:0007669"/>
    <property type="project" value="InterPro"/>
</dbReference>
<dbReference type="EMBL" id="NMUH01006886">
    <property type="protein sequence ID" value="MQM16190.1"/>
    <property type="molecule type" value="Genomic_DNA"/>
</dbReference>
<evidence type="ECO:0000313" key="5">
    <source>
        <dbReference type="Proteomes" id="UP000652761"/>
    </source>
</evidence>
<sequence>MAICKQVGRGDLTMEEFKEWLMQFDADHDGRINREELRRAIRCAGRRFSSWKCGRAIREADADGNGFIDEVEIANLMGVAQSILGFKVV</sequence>
<organism evidence="4 5">
    <name type="scientific">Colocasia esculenta</name>
    <name type="common">Wild taro</name>
    <name type="synonym">Arum esculentum</name>
    <dbReference type="NCBI Taxonomy" id="4460"/>
    <lineage>
        <taxon>Eukaryota</taxon>
        <taxon>Viridiplantae</taxon>
        <taxon>Streptophyta</taxon>
        <taxon>Embryophyta</taxon>
        <taxon>Tracheophyta</taxon>
        <taxon>Spermatophyta</taxon>
        <taxon>Magnoliopsida</taxon>
        <taxon>Liliopsida</taxon>
        <taxon>Araceae</taxon>
        <taxon>Aroideae</taxon>
        <taxon>Colocasieae</taxon>
        <taxon>Colocasia</taxon>
    </lineage>
</organism>
<dbReference type="InterPro" id="IPR050145">
    <property type="entry name" value="Centrin_CML-like"/>
</dbReference>
<evidence type="ECO:0000256" key="2">
    <source>
        <dbReference type="ARBA" id="ARBA00022837"/>
    </source>
</evidence>
<accession>A0A843XA67</accession>
<dbReference type="CDD" id="cd00051">
    <property type="entry name" value="EFh"/>
    <property type="match status" value="1"/>
</dbReference>
<dbReference type="InterPro" id="IPR002048">
    <property type="entry name" value="EF_hand_dom"/>
</dbReference>
<dbReference type="InterPro" id="IPR018247">
    <property type="entry name" value="EF_Hand_1_Ca_BS"/>
</dbReference>
<evidence type="ECO:0000259" key="3">
    <source>
        <dbReference type="PROSITE" id="PS50222"/>
    </source>
</evidence>
<proteinExistence type="predicted"/>
<dbReference type="SMART" id="SM00054">
    <property type="entry name" value="EFh"/>
    <property type="match status" value="2"/>
</dbReference>
<keyword evidence="2" id="KW-0106">Calcium</keyword>
<protein>
    <recommendedName>
        <fullName evidence="3">EF-hand domain-containing protein</fullName>
    </recommendedName>
</protein>
<dbReference type="Pfam" id="PF13499">
    <property type="entry name" value="EF-hand_7"/>
    <property type="match status" value="1"/>
</dbReference>